<organism evidence="2 3">
    <name type="scientific">Rhizodiscina lignyota</name>
    <dbReference type="NCBI Taxonomy" id="1504668"/>
    <lineage>
        <taxon>Eukaryota</taxon>
        <taxon>Fungi</taxon>
        <taxon>Dikarya</taxon>
        <taxon>Ascomycota</taxon>
        <taxon>Pezizomycotina</taxon>
        <taxon>Dothideomycetes</taxon>
        <taxon>Pleosporomycetidae</taxon>
        <taxon>Aulographales</taxon>
        <taxon>Rhizodiscinaceae</taxon>
        <taxon>Rhizodiscina</taxon>
    </lineage>
</organism>
<accession>A0A9P4MC72</accession>
<proteinExistence type="predicted"/>
<feature type="compositionally biased region" description="Basic and acidic residues" evidence="1">
    <location>
        <begin position="531"/>
        <end position="543"/>
    </location>
</feature>
<feature type="region of interest" description="Disordered" evidence="1">
    <location>
        <begin position="531"/>
        <end position="554"/>
    </location>
</feature>
<feature type="region of interest" description="Disordered" evidence="1">
    <location>
        <begin position="695"/>
        <end position="719"/>
    </location>
</feature>
<evidence type="ECO:0000256" key="1">
    <source>
        <dbReference type="SAM" id="MobiDB-lite"/>
    </source>
</evidence>
<dbReference type="EMBL" id="ML978124">
    <property type="protein sequence ID" value="KAF2100389.1"/>
    <property type="molecule type" value="Genomic_DNA"/>
</dbReference>
<gene>
    <name evidence="2" type="ORF">NA57DRAFT_54480</name>
</gene>
<feature type="region of interest" description="Disordered" evidence="1">
    <location>
        <begin position="599"/>
        <end position="624"/>
    </location>
</feature>
<reference evidence="2" key="1">
    <citation type="journal article" date="2020" name="Stud. Mycol.">
        <title>101 Dothideomycetes genomes: a test case for predicting lifestyles and emergence of pathogens.</title>
        <authorList>
            <person name="Haridas S."/>
            <person name="Albert R."/>
            <person name="Binder M."/>
            <person name="Bloem J."/>
            <person name="Labutti K."/>
            <person name="Salamov A."/>
            <person name="Andreopoulos B."/>
            <person name="Baker S."/>
            <person name="Barry K."/>
            <person name="Bills G."/>
            <person name="Bluhm B."/>
            <person name="Cannon C."/>
            <person name="Castanera R."/>
            <person name="Culley D."/>
            <person name="Daum C."/>
            <person name="Ezra D."/>
            <person name="Gonzalez J."/>
            <person name="Henrissat B."/>
            <person name="Kuo A."/>
            <person name="Liang C."/>
            <person name="Lipzen A."/>
            <person name="Lutzoni F."/>
            <person name="Magnuson J."/>
            <person name="Mondo S."/>
            <person name="Nolan M."/>
            <person name="Ohm R."/>
            <person name="Pangilinan J."/>
            <person name="Park H.-J."/>
            <person name="Ramirez L."/>
            <person name="Alfaro M."/>
            <person name="Sun H."/>
            <person name="Tritt A."/>
            <person name="Yoshinaga Y."/>
            <person name="Zwiers L.-H."/>
            <person name="Turgeon B."/>
            <person name="Goodwin S."/>
            <person name="Spatafora J."/>
            <person name="Crous P."/>
            <person name="Grigoriev I."/>
        </authorList>
    </citation>
    <scope>NUCLEOTIDE SEQUENCE</scope>
    <source>
        <strain evidence="2">CBS 133067</strain>
    </source>
</reference>
<feature type="compositionally biased region" description="Basic and acidic residues" evidence="1">
    <location>
        <begin position="696"/>
        <end position="710"/>
    </location>
</feature>
<name>A0A9P4MC72_9PEZI</name>
<evidence type="ECO:0000313" key="3">
    <source>
        <dbReference type="Proteomes" id="UP000799772"/>
    </source>
</evidence>
<feature type="region of interest" description="Disordered" evidence="1">
    <location>
        <begin position="202"/>
        <end position="264"/>
    </location>
</feature>
<feature type="region of interest" description="Disordered" evidence="1">
    <location>
        <begin position="314"/>
        <end position="361"/>
    </location>
</feature>
<feature type="compositionally biased region" description="Acidic residues" evidence="1">
    <location>
        <begin position="446"/>
        <end position="463"/>
    </location>
</feature>
<feature type="region of interest" description="Disordered" evidence="1">
    <location>
        <begin position="391"/>
        <end position="426"/>
    </location>
</feature>
<sequence length="759" mass="84074">MRSTVMYPGSLLGDEIMVSQSAQQAGINTQQIANLLQVDIAKTPQLQRSRGSSQKWNEYVYERDIKRVIANSKSMNNIFADHQLAYGRARAEYRKVQRKKPHHTESRGALRAIYLLENQARGGREPLIGHACFKSAFQPSLFFPRQRRLSFTCKELIISLAPNAATTLLSSIVVYRVATSPLHQPSPLFFFPSLHLSDAQNGTTVKDANQKDLTAAQRSPIRRRPSPQQAARSNARRAMRGDVNSPASGTHPRQGAARIIVPPGSEARDLLATRTARRNGILHEGADGSWRFAQSPSAADDDLQRLPPLRRMSRRNIADGPLPSSSLRETWSPVDAYSTSGLGDRERSFTPNGEDADGWDTMLSTIAPDTQLPSFDSSFTSAAASASASFSANRSNPASNSASNSISDGHSTSVSASSSRTHLTVPSPRIMAQNLIAAASACPSDSDSDTTNDDSASETEADTNEVTVRLSRTHHPHSPPPRRTSGIRETLRNRPFRGTNRRSHDTTSAEENRNNARDRLLLELDLQEARRELRGSTDEDRLSSPRSLRAYLDSQERQLHDLRAERDRLNAERNRLEYADVPEHLSASSLTALVAVSGDREERSLHLDGSREEDVDMSGGHDEGDASRFLRHYETFAEARDRRHREVDESVGRSLSAEGTLDWWTSRASAMHGASRPPRGSGLARRDPMSEVLDAGNRESEERERDRHDPTLAQGSMLGNDPELETMRAILERMSRRDDIPAEWWLSAGLSPAIARGRL</sequence>
<feature type="region of interest" description="Disordered" evidence="1">
    <location>
        <begin position="669"/>
        <end position="688"/>
    </location>
</feature>
<feature type="compositionally biased region" description="Low complexity" evidence="1">
    <location>
        <begin position="391"/>
        <end position="419"/>
    </location>
</feature>
<feature type="compositionally biased region" description="Basic and acidic residues" evidence="1">
    <location>
        <begin position="502"/>
        <end position="516"/>
    </location>
</feature>
<comment type="caution">
    <text evidence="2">The sequence shown here is derived from an EMBL/GenBank/DDBJ whole genome shotgun (WGS) entry which is preliminary data.</text>
</comment>
<dbReference type="OrthoDB" id="3946700at2759"/>
<feature type="region of interest" description="Disordered" evidence="1">
    <location>
        <begin position="439"/>
        <end position="516"/>
    </location>
</feature>
<protein>
    <submittedName>
        <fullName evidence="2">Uncharacterized protein</fullName>
    </submittedName>
</protein>
<dbReference type="Proteomes" id="UP000799772">
    <property type="component" value="Unassembled WGS sequence"/>
</dbReference>
<dbReference type="AlphaFoldDB" id="A0A9P4MC72"/>
<keyword evidence="3" id="KW-1185">Reference proteome</keyword>
<feature type="compositionally biased region" description="Basic and acidic residues" evidence="1">
    <location>
        <begin position="599"/>
        <end position="612"/>
    </location>
</feature>
<evidence type="ECO:0000313" key="2">
    <source>
        <dbReference type="EMBL" id="KAF2100389.1"/>
    </source>
</evidence>